<reference evidence="1 2" key="1">
    <citation type="submission" date="2019-08" db="EMBL/GenBank/DDBJ databases">
        <authorList>
            <person name="Alioto T."/>
            <person name="Alioto T."/>
            <person name="Gomez Garrido J."/>
        </authorList>
    </citation>
    <scope>NUCLEOTIDE SEQUENCE [LARGE SCALE GENOMIC DNA]</scope>
</reference>
<dbReference type="AlphaFoldDB" id="A0A5E4MBT9"/>
<protein>
    <submittedName>
        <fullName evidence="1">Uncharacterized protein</fullName>
    </submittedName>
</protein>
<organism evidence="1 2">
    <name type="scientific">Cinara cedri</name>
    <dbReference type="NCBI Taxonomy" id="506608"/>
    <lineage>
        <taxon>Eukaryota</taxon>
        <taxon>Metazoa</taxon>
        <taxon>Ecdysozoa</taxon>
        <taxon>Arthropoda</taxon>
        <taxon>Hexapoda</taxon>
        <taxon>Insecta</taxon>
        <taxon>Pterygota</taxon>
        <taxon>Neoptera</taxon>
        <taxon>Paraneoptera</taxon>
        <taxon>Hemiptera</taxon>
        <taxon>Sternorrhyncha</taxon>
        <taxon>Aphidomorpha</taxon>
        <taxon>Aphidoidea</taxon>
        <taxon>Aphididae</taxon>
        <taxon>Lachninae</taxon>
        <taxon>Cinara</taxon>
    </lineage>
</organism>
<name>A0A5E4MBT9_9HEMI</name>
<dbReference type="Proteomes" id="UP000325440">
    <property type="component" value="Unassembled WGS sequence"/>
</dbReference>
<gene>
    <name evidence="1" type="ORF">CINCED_3A003984</name>
</gene>
<keyword evidence="2" id="KW-1185">Reference proteome</keyword>
<evidence type="ECO:0000313" key="1">
    <source>
        <dbReference type="EMBL" id="VVC28312.1"/>
    </source>
</evidence>
<dbReference type="EMBL" id="CABPRJ010000479">
    <property type="protein sequence ID" value="VVC28312.1"/>
    <property type="molecule type" value="Genomic_DNA"/>
</dbReference>
<proteinExistence type="predicted"/>
<sequence length="129" mass="14313">MGNRYIQRSPIQEFAMPDGFDLQQQQQQQQQQQPGIKYSAAYMQAAYAAQNGQGYNRNLGWNGGGGYQGGHNVFNPYQKLGYGYQNPTGYNGQHPVMGFADGGGGGHHQLFGLPQQPVHHFVGNKRIRI</sequence>
<evidence type="ECO:0000313" key="2">
    <source>
        <dbReference type="Proteomes" id="UP000325440"/>
    </source>
</evidence>
<accession>A0A5E4MBT9</accession>